<proteinExistence type="predicted"/>
<sequence>MDAPVNPAGDFVPEESYGPERRNEFIGTIETTPATAREIVSDLQAHQLDTRYRVWSVRQIVHHLADSHVNSYVRFKWALTEDHPTIKAYDEGRWAALADTVQGDVRAPLLLLEGLHLRWVQLLRTMTDEQFRRSFYHPETGKTIRLSEALCYYAWHCRHHVAQIRWLREQRGW</sequence>
<gene>
    <name evidence="2" type="ORF">FRUB_02343</name>
</gene>
<dbReference type="EMBL" id="NIDE01000003">
    <property type="protein sequence ID" value="OWK44411.1"/>
    <property type="molecule type" value="Genomic_DNA"/>
</dbReference>
<evidence type="ECO:0000259" key="1">
    <source>
        <dbReference type="Pfam" id="PF12867"/>
    </source>
</evidence>
<dbReference type="SUPFAM" id="SSF109854">
    <property type="entry name" value="DinB/YfiT-like putative metalloenzymes"/>
    <property type="match status" value="1"/>
</dbReference>
<organism evidence="2 3">
    <name type="scientific">Fimbriiglobus ruber</name>
    <dbReference type="NCBI Taxonomy" id="1908690"/>
    <lineage>
        <taxon>Bacteria</taxon>
        <taxon>Pseudomonadati</taxon>
        <taxon>Planctomycetota</taxon>
        <taxon>Planctomycetia</taxon>
        <taxon>Gemmatales</taxon>
        <taxon>Gemmataceae</taxon>
        <taxon>Fimbriiglobus</taxon>
    </lineage>
</organism>
<dbReference type="InterPro" id="IPR034660">
    <property type="entry name" value="DinB/YfiT-like"/>
</dbReference>
<dbReference type="NCBIfam" id="NF009807">
    <property type="entry name" value="PRK13291.1"/>
    <property type="match status" value="1"/>
</dbReference>
<dbReference type="AlphaFoldDB" id="A0A225DSW3"/>
<dbReference type="Proteomes" id="UP000214646">
    <property type="component" value="Unassembled WGS sequence"/>
</dbReference>
<reference evidence="3" key="1">
    <citation type="submission" date="2017-06" db="EMBL/GenBank/DDBJ databases">
        <title>Genome analysis of Fimbriiglobus ruber SP5, the first member of the order Planctomycetales with confirmed chitinolytic capability.</title>
        <authorList>
            <person name="Ravin N.V."/>
            <person name="Rakitin A.L."/>
            <person name="Ivanova A.A."/>
            <person name="Beletsky A.V."/>
            <person name="Kulichevskaya I.S."/>
            <person name="Mardanov A.V."/>
            <person name="Dedysh S.N."/>
        </authorList>
    </citation>
    <scope>NUCLEOTIDE SEQUENCE [LARGE SCALE GENOMIC DNA]</scope>
    <source>
        <strain evidence="3">SP5</strain>
    </source>
</reference>
<dbReference type="RefSeq" id="WP_088253687.1">
    <property type="nucleotide sequence ID" value="NZ_NIDE01000003.1"/>
</dbReference>
<accession>A0A225DSW3</accession>
<dbReference type="Pfam" id="PF12867">
    <property type="entry name" value="DinB_2"/>
    <property type="match status" value="1"/>
</dbReference>
<evidence type="ECO:0000313" key="3">
    <source>
        <dbReference type="Proteomes" id="UP000214646"/>
    </source>
</evidence>
<keyword evidence="3" id="KW-1185">Reference proteome</keyword>
<dbReference type="Gene3D" id="1.20.120.450">
    <property type="entry name" value="dinb family like domain"/>
    <property type="match status" value="1"/>
</dbReference>
<comment type="caution">
    <text evidence="2">The sequence shown here is derived from an EMBL/GenBank/DDBJ whole genome shotgun (WGS) entry which is preliminary data.</text>
</comment>
<name>A0A225DSW3_9BACT</name>
<dbReference type="OrthoDB" id="9793216at2"/>
<protein>
    <recommendedName>
        <fullName evidence="1">DinB-like domain-containing protein</fullName>
    </recommendedName>
</protein>
<dbReference type="InterPro" id="IPR024775">
    <property type="entry name" value="DinB-like"/>
</dbReference>
<evidence type="ECO:0000313" key="2">
    <source>
        <dbReference type="EMBL" id="OWK44411.1"/>
    </source>
</evidence>
<feature type="domain" description="DinB-like" evidence="1">
    <location>
        <begin position="29"/>
        <end position="164"/>
    </location>
</feature>